<dbReference type="EMBL" id="CP020335">
    <property type="protein sequence ID" value="QXF34380.1"/>
    <property type="molecule type" value="Genomic_DNA"/>
</dbReference>
<organism evidence="2 3">
    <name type="scientific">Photorhabdus akhurstii</name>
    <dbReference type="NCBI Taxonomy" id="171438"/>
    <lineage>
        <taxon>Bacteria</taxon>
        <taxon>Pseudomonadati</taxon>
        <taxon>Pseudomonadota</taxon>
        <taxon>Gammaproteobacteria</taxon>
        <taxon>Enterobacterales</taxon>
        <taxon>Morganellaceae</taxon>
        <taxon>Photorhabdus</taxon>
    </lineage>
</organism>
<reference evidence="2 3" key="1">
    <citation type="submission" date="2017-03" db="EMBL/GenBank/DDBJ databases">
        <title>Genome comparison of Photorhabdus luminescens strain 0813-124 phase variants.</title>
        <authorList>
            <person name="Chien C.-C."/>
            <person name="Chen W.-J."/>
            <person name="Shih M.-C."/>
            <person name="Hsieh F.-C."/>
        </authorList>
    </citation>
    <scope>NUCLEOTIDE SEQUENCE [LARGE SCALE GENOMIC DNA]</scope>
    <source>
        <strain evidence="2 3">0813-124 phase II</strain>
    </source>
</reference>
<evidence type="ECO:0000313" key="3">
    <source>
        <dbReference type="Proteomes" id="UP000693715"/>
    </source>
</evidence>
<dbReference type="Proteomes" id="UP000693715">
    <property type="component" value="Chromosome"/>
</dbReference>
<proteinExistence type="predicted"/>
<dbReference type="RefSeq" id="WP_217469738.1">
    <property type="nucleotide sequence ID" value="NZ_CP020335.1"/>
</dbReference>
<sequence>MIPKKIHYVWVGNQPKSELILKCIESWKKHLPDYEIIEWDNEKFERIKNKYSEQAYQNKKWAFVSDYIRLYALYHEGGVYLDSDVEITNNIDQFLHLDFFSGYENYEGHCHPITAVMGAQTGNTIIADLLSYYENAEFEIPSGLNLETNTVRISRYFSEKFGLQAPYDGSITTQLNDRAIIYPSYYFCTPEHELENFSIHLFNGSWCPSHSRKDKLVIFNRFIFSRFIKLRDTGELQVTSREKILFKLPISKKKQYVLIIKK</sequence>
<dbReference type="InterPro" id="IPR007577">
    <property type="entry name" value="GlycoTrfase_DXD_sugar-bd_CS"/>
</dbReference>
<gene>
    <name evidence="2" type="ORF">B0X70_15425</name>
</gene>
<dbReference type="PANTHER" id="PTHR32385:SF15">
    <property type="entry name" value="INOSITOL PHOSPHOCERAMIDE MANNOSYLTRANSFERASE 1"/>
    <property type="match status" value="1"/>
</dbReference>
<evidence type="ECO:0008006" key="4">
    <source>
        <dbReference type="Google" id="ProtNLM"/>
    </source>
</evidence>
<name>A0ABX8LV23_9GAMM</name>
<evidence type="ECO:0000313" key="2">
    <source>
        <dbReference type="EMBL" id="QXF34380.1"/>
    </source>
</evidence>
<protein>
    <recommendedName>
        <fullName evidence="4">Glycosyl transferase</fullName>
    </recommendedName>
</protein>
<keyword evidence="1" id="KW-0808">Transferase</keyword>
<evidence type="ECO:0000256" key="1">
    <source>
        <dbReference type="ARBA" id="ARBA00022679"/>
    </source>
</evidence>
<keyword evidence="3" id="KW-1185">Reference proteome</keyword>
<accession>A0ABX8LV23</accession>
<dbReference type="InterPro" id="IPR051706">
    <property type="entry name" value="Glycosyltransferase_domain"/>
</dbReference>
<dbReference type="Pfam" id="PF04488">
    <property type="entry name" value="Gly_transf_sug"/>
    <property type="match status" value="1"/>
</dbReference>
<dbReference type="PANTHER" id="PTHR32385">
    <property type="entry name" value="MANNOSYL PHOSPHORYLINOSITOL CERAMIDE SYNTHASE"/>
    <property type="match status" value="1"/>
</dbReference>